<dbReference type="Gene3D" id="3.40.50.1360">
    <property type="match status" value="1"/>
</dbReference>
<dbReference type="RefSeq" id="WP_021776369.1">
    <property type="nucleotide sequence ID" value="NZ_AWXE01000001.1"/>
</dbReference>
<dbReference type="AlphaFoldDB" id="U2XWW7"/>
<dbReference type="PANTHER" id="PTHR11054">
    <property type="entry name" value="6-PHOSPHOGLUCONOLACTONASE"/>
    <property type="match status" value="1"/>
</dbReference>
<dbReference type="InterPro" id="IPR006148">
    <property type="entry name" value="Glc/Gal-6P_isomerase"/>
</dbReference>
<dbReference type="GO" id="GO:0005975">
    <property type="term" value="P:carbohydrate metabolic process"/>
    <property type="evidence" value="ECO:0007669"/>
    <property type="project" value="InterPro"/>
</dbReference>
<comment type="caution">
    <text evidence="2">The sequence shown here is derived from an EMBL/GenBank/DDBJ whole genome shotgun (WGS) entry which is preliminary data.</text>
</comment>
<dbReference type="InterPro" id="IPR037171">
    <property type="entry name" value="NagB/RpiA_transferase-like"/>
</dbReference>
<dbReference type="SMR" id="U2XWW7"/>
<name>U2XWW7_9PROT</name>
<dbReference type="PANTHER" id="PTHR11054:SF0">
    <property type="entry name" value="6-PHOSPHOGLUCONOLACTONASE"/>
    <property type="match status" value="1"/>
</dbReference>
<protein>
    <submittedName>
        <fullName evidence="2">NADPH-dependent curcumin reductase protein</fullName>
    </submittedName>
</protein>
<gene>
    <name evidence="2" type="primary">curA</name>
    <name evidence="2" type="ORF">RS24_00284</name>
</gene>
<sequence length="233" mass="26328">MSIQHPKIEIFDTRDQLDGVAVDRISKMLGGQTCSLFMSGGSTPGPVYDRLSEIDLNWRNIYVAPADERWVDEQDKGSNARTIKETLIKNHARDVNFMPMKSKHQTPDEGALSIEMNYQQLPRPFYIVLGMGTDGHVASWFATAQEYQSLMTRRDKFLVAPIHPEQNEITGAYTSRMTITPYTLHMCQKAVLIITGKEKLDLLTSCLEQPDKHLPVNHAINILKSKLTILATL</sequence>
<dbReference type="SUPFAM" id="SSF100950">
    <property type="entry name" value="NagB/RpiA/CoA transferase-like"/>
    <property type="match status" value="1"/>
</dbReference>
<dbReference type="PATRIC" id="fig|1397666.3.peg.264"/>
<keyword evidence="3" id="KW-1185">Reference proteome</keyword>
<reference evidence="2 3" key="1">
    <citation type="journal article" date="2014" name="FEMS Microbiol. Ecol.">
        <title>Genomic differentiation among two strains of the PS1 clade isolated from geographically separated marine habitats.</title>
        <authorList>
            <person name="Jimenez-Infante F."/>
            <person name="Ngugi D.K."/>
            <person name="Alam I."/>
            <person name="Rashid M."/>
            <person name="Baalawi W."/>
            <person name="Kamau A.A."/>
            <person name="Bajic V.B."/>
            <person name="Stingl U."/>
        </authorList>
    </citation>
    <scope>NUCLEOTIDE SEQUENCE [LARGE SCALE GENOMIC DNA]</scope>
    <source>
        <strain evidence="2 3">RS24</strain>
    </source>
</reference>
<accession>U2XWW7</accession>
<feature type="domain" description="Glucosamine/galactosamine-6-phosphate isomerase" evidence="1">
    <location>
        <begin position="27"/>
        <end position="219"/>
    </location>
</feature>
<dbReference type="eggNOG" id="COG0363">
    <property type="taxonomic scope" value="Bacteria"/>
</dbReference>
<dbReference type="Proteomes" id="UP000016762">
    <property type="component" value="Unassembled WGS sequence"/>
</dbReference>
<evidence type="ECO:0000313" key="2">
    <source>
        <dbReference type="EMBL" id="ERL47351.1"/>
    </source>
</evidence>
<dbReference type="OrthoDB" id="9810967at2"/>
<dbReference type="Pfam" id="PF01182">
    <property type="entry name" value="Glucosamine_iso"/>
    <property type="match status" value="1"/>
</dbReference>
<dbReference type="InterPro" id="IPR039104">
    <property type="entry name" value="6PGL"/>
</dbReference>
<dbReference type="STRING" id="1397666.RS24_00284"/>
<proteinExistence type="predicted"/>
<organism evidence="2 3">
    <name type="scientific">Candidatus Micropelagius thuwalensis</name>
    <dbReference type="NCBI Taxonomy" id="1397666"/>
    <lineage>
        <taxon>Bacteria</taxon>
        <taxon>Pseudomonadati</taxon>
        <taxon>Pseudomonadota</taxon>
        <taxon>Alphaproteobacteria</taxon>
        <taxon>PS1 clade</taxon>
        <taxon>Candidatus Micropelagius</taxon>
    </lineage>
</organism>
<dbReference type="EMBL" id="AWXE01000001">
    <property type="protein sequence ID" value="ERL47351.1"/>
    <property type="molecule type" value="Genomic_DNA"/>
</dbReference>
<evidence type="ECO:0000259" key="1">
    <source>
        <dbReference type="Pfam" id="PF01182"/>
    </source>
</evidence>
<evidence type="ECO:0000313" key="3">
    <source>
        <dbReference type="Proteomes" id="UP000016762"/>
    </source>
</evidence>